<organism evidence="2 3">
    <name type="scientific">Amycolatopsis minnesotensis</name>
    <dbReference type="NCBI Taxonomy" id="337894"/>
    <lineage>
        <taxon>Bacteria</taxon>
        <taxon>Bacillati</taxon>
        <taxon>Actinomycetota</taxon>
        <taxon>Actinomycetes</taxon>
        <taxon>Pseudonocardiales</taxon>
        <taxon>Pseudonocardiaceae</taxon>
        <taxon>Amycolatopsis</taxon>
    </lineage>
</organism>
<proteinExistence type="inferred from homology"/>
<dbReference type="Proteomes" id="UP001501116">
    <property type="component" value="Unassembled WGS sequence"/>
</dbReference>
<evidence type="ECO:0000313" key="2">
    <source>
        <dbReference type="EMBL" id="GAA1984022.1"/>
    </source>
</evidence>
<reference evidence="3" key="1">
    <citation type="journal article" date="2019" name="Int. J. Syst. Evol. Microbiol.">
        <title>The Global Catalogue of Microorganisms (GCM) 10K type strain sequencing project: providing services to taxonomists for standard genome sequencing and annotation.</title>
        <authorList>
            <consortium name="The Broad Institute Genomics Platform"/>
            <consortium name="The Broad Institute Genome Sequencing Center for Infectious Disease"/>
            <person name="Wu L."/>
            <person name="Ma J."/>
        </authorList>
    </citation>
    <scope>NUCLEOTIDE SEQUENCE [LARGE SCALE GENOMIC DNA]</scope>
    <source>
        <strain evidence="3">JCM 14545</strain>
    </source>
</reference>
<accession>A0ABP5DSV4</accession>
<protein>
    <recommendedName>
        <fullName evidence="4">Polyprenyl synthetase</fullName>
    </recommendedName>
</protein>
<dbReference type="SUPFAM" id="SSF48576">
    <property type="entry name" value="Terpenoid synthases"/>
    <property type="match status" value="1"/>
</dbReference>
<dbReference type="Pfam" id="PF00348">
    <property type="entry name" value="polyprenyl_synt"/>
    <property type="match status" value="1"/>
</dbReference>
<keyword evidence="3" id="KW-1185">Reference proteome</keyword>
<dbReference type="InterPro" id="IPR008949">
    <property type="entry name" value="Isoprenoid_synthase_dom_sf"/>
</dbReference>
<dbReference type="Gene3D" id="1.10.600.10">
    <property type="entry name" value="Farnesyl Diphosphate Synthase"/>
    <property type="match status" value="1"/>
</dbReference>
<evidence type="ECO:0000256" key="1">
    <source>
        <dbReference type="RuleBase" id="RU004466"/>
    </source>
</evidence>
<evidence type="ECO:0008006" key="4">
    <source>
        <dbReference type="Google" id="ProtNLM"/>
    </source>
</evidence>
<name>A0ABP5DSV4_9PSEU</name>
<dbReference type="RefSeq" id="WP_344429231.1">
    <property type="nucleotide sequence ID" value="NZ_BAAANN010000039.1"/>
</dbReference>
<gene>
    <name evidence="2" type="ORF">GCM10009754_71560</name>
</gene>
<dbReference type="EMBL" id="BAAANN010000039">
    <property type="protein sequence ID" value="GAA1984022.1"/>
    <property type="molecule type" value="Genomic_DNA"/>
</dbReference>
<comment type="similarity">
    <text evidence="1">Belongs to the FPP/GGPP synthase family.</text>
</comment>
<keyword evidence="1" id="KW-0808">Transferase</keyword>
<sequence>MTETTDAEQRIRGLFGEIEQVMDDLVAEYTRQYGNLRSVVPAVVHDARPDRHEFSLPLLVHGAETGDPTPAVTVAAIHALWWRAANVIDDVSDGAVTGVAKEMGAGATMMAAFNWAYVVPPHALQRLPVDDELRRALAFEFFQACTAATDGQLADLFDDPGDTTREQVMQTYRNKSSAPYVMASSMAARAAGADDVRTGRWRRFGLNLGLLGQFRNDQEDLDSGRFEDLANRTPTYHLVALVNSTGGADRERVVSLLGRARTDEEAREELVERLLAPGLVRSYLRLIDRIRDDANRTLDGLNGEPSFVEALRRRVDDAATPCGLLADAAARLDGPSAGSALP</sequence>
<evidence type="ECO:0000313" key="3">
    <source>
        <dbReference type="Proteomes" id="UP001501116"/>
    </source>
</evidence>
<dbReference type="InterPro" id="IPR000092">
    <property type="entry name" value="Polyprenyl_synt"/>
</dbReference>
<comment type="caution">
    <text evidence="2">The sequence shown here is derived from an EMBL/GenBank/DDBJ whole genome shotgun (WGS) entry which is preliminary data.</text>
</comment>